<evidence type="ECO:0000259" key="3">
    <source>
        <dbReference type="Pfam" id="PF09990"/>
    </source>
</evidence>
<name>A0A3M7MJ33_9PLEO</name>
<feature type="compositionally biased region" description="Low complexity" evidence="1">
    <location>
        <begin position="16"/>
        <end position="25"/>
    </location>
</feature>
<evidence type="ECO:0000256" key="2">
    <source>
        <dbReference type="SAM" id="Phobius"/>
    </source>
</evidence>
<reference evidence="4 5" key="1">
    <citation type="journal article" date="2014" name="PLoS ONE">
        <title>De novo Genome Assembly of the Fungal Plant Pathogen Pyrenophora semeniperda.</title>
        <authorList>
            <person name="Soliai M.M."/>
            <person name="Meyer S.E."/>
            <person name="Udall J.A."/>
            <person name="Elzinga D.E."/>
            <person name="Hermansen R.A."/>
            <person name="Bodily P.M."/>
            <person name="Hart A.A."/>
            <person name="Coleman C.E."/>
        </authorList>
    </citation>
    <scope>NUCLEOTIDE SEQUENCE [LARGE SCALE GENOMIC DNA]</scope>
    <source>
        <strain evidence="4 5">CCB06</strain>
        <tissue evidence="4">Mycelium</tissue>
    </source>
</reference>
<dbReference type="AlphaFoldDB" id="A0A3M7MJ33"/>
<proteinExistence type="predicted"/>
<keyword evidence="2" id="KW-0812">Transmembrane</keyword>
<evidence type="ECO:0000256" key="1">
    <source>
        <dbReference type="SAM" id="MobiDB-lite"/>
    </source>
</evidence>
<dbReference type="Pfam" id="PF09990">
    <property type="entry name" value="DUF2231"/>
    <property type="match status" value="1"/>
</dbReference>
<protein>
    <recommendedName>
        <fullName evidence="3">DUF2231 domain-containing protein</fullName>
    </recommendedName>
</protein>
<accession>A0A3M7MJ33</accession>
<feature type="transmembrane region" description="Helical" evidence="2">
    <location>
        <begin position="175"/>
        <end position="194"/>
    </location>
</feature>
<sequence length="209" mass="22219">MEPTKLPGQHSKLATPNNSHNNPNDDSIQLSPISIAFTMGKPTHPATVHFPITAALATAALDGVYFLSQYRPTADIVASAFKTLDIALNPSFFPVLSYYTTILTLLFSVPAVATGIPQMLPLIQRDGFTTKKAKIAVAHAAINYMTIAGAAYNWWTRRANPGFVPNEMNVLISSVLAMPATVFAASLGGTLVYVHGMGMGGGASLKKTQ</sequence>
<dbReference type="InterPro" id="IPR019251">
    <property type="entry name" value="DUF2231_TM"/>
</dbReference>
<dbReference type="EMBL" id="KE747844">
    <property type="protein sequence ID" value="RMZ74447.1"/>
    <property type="molecule type" value="Genomic_DNA"/>
</dbReference>
<keyword evidence="2" id="KW-1133">Transmembrane helix</keyword>
<evidence type="ECO:0000313" key="5">
    <source>
        <dbReference type="Proteomes" id="UP000265663"/>
    </source>
</evidence>
<keyword evidence="2" id="KW-0472">Membrane</keyword>
<evidence type="ECO:0000313" key="4">
    <source>
        <dbReference type="EMBL" id="RMZ74447.1"/>
    </source>
</evidence>
<keyword evidence="5" id="KW-1185">Reference proteome</keyword>
<feature type="transmembrane region" description="Helical" evidence="2">
    <location>
        <begin position="135"/>
        <end position="155"/>
    </location>
</feature>
<feature type="transmembrane region" description="Helical" evidence="2">
    <location>
        <begin position="98"/>
        <end position="123"/>
    </location>
</feature>
<dbReference type="OrthoDB" id="2580011at2759"/>
<dbReference type="Proteomes" id="UP000265663">
    <property type="component" value="Unassembled WGS sequence"/>
</dbReference>
<gene>
    <name evidence="4" type="ORF">GMOD_00003489</name>
</gene>
<feature type="domain" description="DUF2231" evidence="3">
    <location>
        <begin position="40"/>
        <end position="199"/>
    </location>
</feature>
<organism evidence="4 5">
    <name type="scientific">Pyrenophora seminiperda CCB06</name>
    <dbReference type="NCBI Taxonomy" id="1302712"/>
    <lineage>
        <taxon>Eukaryota</taxon>
        <taxon>Fungi</taxon>
        <taxon>Dikarya</taxon>
        <taxon>Ascomycota</taxon>
        <taxon>Pezizomycotina</taxon>
        <taxon>Dothideomycetes</taxon>
        <taxon>Pleosporomycetidae</taxon>
        <taxon>Pleosporales</taxon>
        <taxon>Pleosporineae</taxon>
        <taxon>Pleosporaceae</taxon>
        <taxon>Pyrenophora</taxon>
    </lineage>
</organism>
<feature type="region of interest" description="Disordered" evidence="1">
    <location>
        <begin position="1"/>
        <end position="25"/>
    </location>
</feature>